<evidence type="ECO:0000313" key="2">
    <source>
        <dbReference type="EMBL" id="MEE2036770.1"/>
    </source>
</evidence>
<evidence type="ECO:0000259" key="1">
    <source>
        <dbReference type="Pfam" id="PF01494"/>
    </source>
</evidence>
<dbReference type="PANTHER" id="PTHR46865:SF2">
    <property type="entry name" value="MONOOXYGENASE"/>
    <property type="match status" value="1"/>
</dbReference>
<name>A0ABU7K3E8_9ACTN</name>
<dbReference type="RefSeq" id="WP_330090567.1">
    <property type="nucleotide sequence ID" value="NZ_JAUZMY010000004.1"/>
</dbReference>
<dbReference type="GO" id="GO:0004497">
    <property type="term" value="F:monooxygenase activity"/>
    <property type="evidence" value="ECO:0007669"/>
    <property type="project" value="UniProtKB-KW"/>
</dbReference>
<dbReference type="Gene3D" id="3.50.50.60">
    <property type="entry name" value="FAD/NAD(P)-binding domain"/>
    <property type="match status" value="1"/>
</dbReference>
<dbReference type="Gene3D" id="3.30.9.10">
    <property type="entry name" value="D-Amino Acid Oxidase, subunit A, domain 2"/>
    <property type="match status" value="1"/>
</dbReference>
<keyword evidence="2" id="KW-0560">Oxidoreductase</keyword>
<dbReference type="SUPFAM" id="SSF51905">
    <property type="entry name" value="FAD/NAD(P)-binding domain"/>
    <property type="match status" value="1"/>
</dbReference>
<accession>A0ABU7K3E8</accession>
<proteinExistence type="predicted"/>
<sequence>MPIRNRNVLIAGGGAAGPVLAHWLARHGFAPTVVERAPEPAAGGYLVEVSPQGMGVLDRMGVGERVRAAGGPLPDVHSYISGRERPIVLPQGHVGAVAIRSGDLSHILRDRAGDGVEYLLGDSVVSVDEDADGVDVVFAHAPARRFDLVVGADGPDSAVRGLVFGSGADGHAEHLDVNLAAFEIDNHLGVRDVMMCRVWPYRGCVVTTFPGNDRLEVELLMRNRTPAAPAEMDLEARYRFLEEVYGEDGWEVPGLLRAMRGADVRLAPSTQIRLDVWSSGRTVLVGDAAYAADPMAGQGTALALMGATALAGELVFAEGDHERAYFSYEASMRGTVRAAQSLGPALTRDFAPEGSRGEVWLRERADAALMFGSRLMAQYGARSGYEYVGDDFPADRYARILAP</sequence>
<dbReference type="PRINTS" id="PR00420">
    <property type="entry name" value="RNGMNOXGNASE"/>
</dbReference>
<feature type="domain" description="FAD-binding" evidence="1">
    <location>
        <begin position="7"/>
        <end position="315"/>
    </location>
</feature>
<comment type="caution">
    <text evidence="2">The sequence shown here is derived from an EMBL/GenBank/DDBJ whole genome shotgun (WGS) entry which is preliminary data.</text>
</comment>
<organism evidence="2 3">
    <name type="scientific">Nocardiopsis codii</name>
    <dbReference type="NCBI Taxonomy" id="3065942"/>
    <lineage>
        <taxon>Bacteria</taxon>
        <taxon>Bacillati</taxon>
        <taxon>Actinomycetota</taxon>
        <taxon>Actinomycetes</taxon>
        <taxon>Streptosporangiales</taxon>
        <taxon>Nocardiopsidaceae</taxon>
        <taxon>Nocardiopsis</taxon>
    </lineage>
</organism>
<keyword evidence="3" id="KW-1185">Reference proteome</keyword>
<keyword evidence="2" id="KW-0503">Monooxygenase</keyword>
<dbReference type="Pfam" id="PF01494">
    <property type="entry name" value="FAD_binding_3"/>
    <property type="match status" value="1"/>
</dbReference>
<dbReference type="EMBL" id="JAUZMY010000004">
    <property type="protein sequence ID" value="MEE2036770.1"/>
    <property type="molecule type" value="Genomic_DNA"/>
</dbReference>
<dbReference type="InterPro" id="IPR036188">
    <property type="entry name" value="FAD/NAD-bd_sf"/>
</dbReference>
<dbReference type="PANTHER" id="PTHR46865">
    <property type="entry name" value="OXIDOREDUCTASE-RELATED"/>
    <property type="match status" value="1"/>
</dbReference>
<dbReference type="InterPro" id="IPR002938">
    <property type="entry name" value="FAD-bd"/>
</dbReference>
<dbReference type="InterPro" id="IPR051704">
    <property type="entry name" value="FAD_aromatic-hydroxylase"/>
</dbReference>
<reference evidence="2 3" key="1">
    <citation type="submission" date="2023-08" db="EMBL/GenBank/DDBJ databases">
        <authorList>
            <person name="Girao M."/>
            <person name="Carvalho M.F."/>
        </authorList>
    </citation>
    <scope>NUCLEOTIDE SEQUENCE [LARGE SCALE GENOMIC DNA]</scope>
    <source>
        <strain evidence="2 3">CT-R113</strain>
    </source>
</reference>
<dbReference type="Proteomes" id="UP001356095">
    <property type="component" value="Unassembled WGS sequence"/>
</dbReference>
<evidence type="ECO:0000313" key="3">
    <source>
        <dbReference type="Proteomes" id="UP001356095"/>
    </source>
</evidence>
<gene>
    <name evidence="2" type="ORF">Q8791_05975</name>
</gene>
<protein>
    <submittedName>
        <fullName evidence="2">FAD-dependent monooxygenase</fullName>
    </submittedName>
</protein>